<organism evidence="10 11">
    <name type="scientific">Microbacterium pumilum</name>
    <dbReference type="NCBI Taxonomy" id="344165"/>
    <lineage>
        <taxon>Bacteria</taxon>
        <taxon>Bacillati</taxon>
        <taxon>Actinomycetota</taxon>
        <taxon>Actinomycetes</taxon>
        <taxon>Micrococcales</taxon>
        <taxon>Microbacteriaceae</taxon>
        <taxon>Microbacterium</taxon>
    </lineage>
</organism>
<dbReference type="PANTHER" id="PTHR32024:SF1">
    <property type="entry name" value="KTR SYSTEM POTASSIUM UPTAKE PROTEIN B"/>
    <property type="match status" value="1"/>
</dbReference>
<protein>
    <submittedName>
        <fullName evidence="10">Potassium transporter TrkG</fullName>
    </submittedName>
</protein>
<feature type="transmembrane region" description="Helical" evidence="9">
    <location>
        <begin position="452"/>
        <end position="476"/>
    </location>
</feature>
<keyword evidence="2" id="KW-0813">Transport</keyword>
<feature type="transmembrane region" description="Helical" evidence="9">
    <location>
        <begin position="274"/>
        <end position="296"/>
    </location>
</feature>
<gene>
    <name evidence="10" type="ORF">GCM10009777_38500</name>
</gene>
<evidence type="ECO:0000256" key="8">
    <source>
        <dbReference type="SAM" id="MobiDB-lite"/>
    </source>
</evidence>
<feature type="transmembrane region" description="Helical" evidence="9">
    <location>
        <begin position="238"/>
        <end position="262"/>
    </location>
</feature>
<dbReference type="Pfam" id="PF02386">
    <property type="entry name" value="TrkH"/>
    <property type="match status" value="1"/>
</dbReference>
<comment type="caution">
    <text evidence="10">The sequence shown here is derived from an EMBL/GenBank/DDBJ whole genome shotgun (WGS) entry which is preliminary data.</text>
</comment>
<keyword evidence="5 9" id="KW-1133">Transmembrane helix</keyword>
<keyword evidence="11" id="KW-1185">Reference proteome</keyword>
<accession>A0ABN2T322</accession>
<sequence length="493" mass="51625">MSEGKRGAGTRSRQKAFDGLPSGPYIARNRVSRTFDRFRNLTTSSPARFAVLVFGSLVLVFTALLSLPAATTSGKSAPLADAVFTAVSTICVTGLSTVDVATYFSLFGKVIIFVGVNIGGMGVLTLASILGLVISKRLGLRAKLIAASDTNPLRSHGGPVNEGQTVRLGEVGQLLRTVAISTLLIEALVALALFPALILAGISPLDALWEAPFYAAMAFTNTGFTPNPGGLVPFTDDFFLLTVLMAGVFLGSIGFPVIYALWKHQWHVRRWSLHAKLTIITTVLLFVAGAVAFLALEHSNPKTFGAMPAWDTTFQAFFLSAMTRSGGFAVVDIGDLYGSSLIVGCMLMFVGGGSASTAGGIKVTTLAILALAVWSEAKGRRSVEVFGRRIPSDVQRVGLSVVAWGATIVALSTIVVAQISQADVGDVLFDVISAFGTVGLSTGVTAELPDPAVYVMALTIFMGRVGTVTLAAAVAATSRSQLYSLPVERPIVG</sequence>
<feature type="region of interest" description="Disordered" evidence="8">
    <location>
        <begin position="1"/>
        <end position="21"/>
    </location>
</feature>
<feature type="transmembrane region" description="Helical" evidence="9">
    <location>
        <begin position="394"/>
        <end position="415"/>
    </location>
</feature>
<keyword evidence="7 9" id="KW-0472">Membrane</keyword>
<evidence type="ECO:0000256" key="5">
    <source>
        <dbReference type="ARBA" id="ARBA00022989"/>
    </source>
</evidence>
<keyword evidence="4 9" id="KW-0812">Transmembrane</keyword>
<dbReference type="InterPro" id="IPR003445">
    <property type="entry name" value="Cat_transpt"/>
</dbReference>
<dbReference type="Proteomes" id="UP001500326">
    <property type="component" value="Unassembled WGS sequence"/>
</dbReference>
<comment type="subcellular location">
    <subcellularLocation>
        <location evidence="1">Cell membrane</location>
        <topology evidence="1">Multi-pass membrane protein</topology>
    </subcellularLocation>
</comment>
<evidence type="ECO:0000256" key="6">
    <source>
        <dbReference type="ARBA" id="ARBA00023065"/>
    </source>
</evidence>
<feature type="transmembrane region" description="Helical" evidence="9">
    <location>
        <begin position="49"/>
        <end position="70"/>
    </location>
</feature>
<dbReference type="EMBL" id="BAAAOH010000001">
    <property type="protein sequence ID" value="GAA1997693.1"/>
    <property type="molecule type" value="Genomic_DNA"/>
</dbReference>
<dbReference type="PANTHER" id="PTHR32024">
    <property type="entry name" value="TRK SYSTEM POTASSIUM UPTAKE PROTEIN TRKG-RELATED"/>
    <property type="match status" value="1"/>
</dbReference>
<feature type="transmembrane region" description="Helical" evidence="9">
    <location>
        <begin position="183"/>
        <end position="202"/>
    </location>
</feature>
<name>A0ABN2T322_9MICO</name>
<keyword evidence="3" id="KW-1003">Cell membrane</keyword>
<evidence type="ECO:0000256" key="1">
    <source>
        <dbReference type="ARBA" id="ARBA00004651"/>
    </source>
</evidence>
<evidence type="ECO:0000313" key="11">
    <source>
        <dbReference type="Proteomes" id="UP001500326"/>
    </source>
</evidence>
<evidence type="ECO:0000256" key="9">
    <source>
        <dbReference type="SAM" id="Phobius"/>
    </source>
</evidence>
<dbReference type="RefSeq" id="WP_344066230.1">
    <property type="nucleotide sequence ID" value="NZ_BAAAOH010000001.1"/>
</dbReference>
<proteinExistence type="predicted"/>
<evidence type="ECO:0000256" key="4">
    <source>
        <dbReference type="ARBA" id="ARBA00022692"/>
    </source>
</evidence>
<evidence type="ECO:0000256" key="2">
    <source>
        <dbReference type="ARBA" id="ARBA00022448"/>
    </source>
</evidence>
<evidence type="ECO:0000313" key="10">
    <source>
        <dbReference type="EMBL" id="GAA1997693.1"/>
    </source>
</evidence>
<feature type="transmembrane region" description="Helical" evidence="9">
    <location>
        <begin position="341"/>
        <end position="374"/>
    </location>
</feature>
<keyword evidence="6" id="KW-0406">Ion transport</keyword>
<feature type="transmembrane region" description="Helical" evidence="9">
    <location>
        <begin position="110"/>
        <end position="134"/>
    </location>
</feature>
<reference evidence="10 11" key="1">
    <citation type="journal article" date="2019" name="Int. J. Syst. Evol. Microbiol.">
        <title>The Global Catalogue of Microorganisms (GCM) 10K type strain sequencing project: providing services to taxonomists for standard genome sequencing and annotation.</title>
        <authorList>
            <consortium name="The Broad Institute Genomics Platform"/>
            <consortium name="The Broad Institute Genome Sequencing Center for Infectious Disease"/>
            <person name="Wu L."/>
            <person name="Ma J."/>
        </authorList>
    </citation>
    <scope>NUCLEOTIDE SEQUENCE [LARGE SCALE GENOMIC DNA]</scope>
    <source>
        <strain evidence="10 11">JCM 14902</strain>
    </source>
</reference>
<evidence type="ECO:0000256" key="7">
    <source>
        <dbReference type="ARBA" id="ARBA00023136"/>
    </source>
</evidence>
<evidence type="ECO:0000256" key="3">
    <source>
        <dbReference type="ARBA" id="ARBA00022475"/>
    </source>
</evidence>